<dbReference type="Proteomes" id="UP000515153">
    <property type="component" value="Unplaced"/>
</dbReference>
<proteinExistence type="predicted"/>
<keyword evidence="2" id="KW-1185">Reference proteome</keyword>
<reference evidence="3" key="3">
    <citation type="submission" date="2025-08" db="UniProtKB">
        <authorList>
            <consortium name="RefSeq"/>
        </authorList>
    </citation>
    <scope>IDENTIFICATION</scope>
    <source>
        <strain evidence="3">NI907</strain>
    </source>
</reference>
<reference evidence="3" key="1">
    <citation type="journal article" date="2019" name="Mol. Biol. Evol.">
        <title>Blast fungal genomes show frequent chromosomal changes, gene gains and losses, and effector gene turnover.</title>
        <authorList>
            <person name="Gomez Luciano L.B."/>
            <person name="Jason Tsai I."/>
            <person name="Chuma I."/>
            <person name="Tosa Y."/>
            <person name="Chen Y.H."/>
            <person name="Li J.Y."/>
            <person name="Li M.Y."/>
            <person name="Jade Lu M.Y."/>
            <person name="Nakayashiki H."/>
            <person name="Li W.H."/>
        </authorList>
    </citation>
    <scope>NUCLEOTIDE SEQUENCE</scope>
    <source>
        <strain evidence="3">NI907</strain>
    </source>
</reference>
<dbReference type="InterPro" id="IPR046341">
    <property type="entry name" value="SET_dom_sf"/>
</dbReference>
<dbReference type="Gene3D" id="3.90.1410.10">
    <property type="entry name" value="set domain protein methyltransferase, domain 1"/>
    <property type="match status" value="1"/>
</dbReference>
<reference evidence="3" key="2">
    <citation type="submission" date="2019-10" db="EMBL/GenBank/DDBJ databases">
        <authorList>
            <consortium name="NCBI Genome Project"/>
        </authorList>
    </citation>
    <scope>NUCLEOTIDE SEQUENCE</scope>
    <source>
        <strain evidence="3">NI907</strain>
    </source>
</reference>
<dbReference type="PANTHER" id="PTHR13271">
    <property type="entry name" value="UNCHARACTERIZED PUTATIVE METHYLTRANSFERASE"/>
    <property type="match status" value="1"/>
</dbReference>
<protein>
    <recommendedName>
        <fullName evidence="4">SET domain-containing protein</fullName>
    </recommendedName>
</protein>
<evidence type="ECO:0000256" key="1">
    <source>
        <dbReference type="SAM" id="MobiDB-lite"/>
    </source>
</evidence>
<dbReference type="AlphaFoldDB" id="A0A6P8ATH7"/>
<dbReference type="GO" id="GO:0005634">
    <property type="term" value="C:nucleus"/>
    <property type="evidence" value="ECO:0007669"/>
    <property type="project" value="TreeGrafter"/>
</dbReference>
<name>A0A6P8ATH7_PYRGI</name>
<dbReference type="GO" id="GO:0016279">
    <property type="term" value="F:protein-lysine N-methyltransferase activity"/>
    <property type="evidence" value="ECO:0007669"/>
    <property type="project" value="TreeGrafter"/>
</dbReference>
<sequence>MSTAANDRRFAALVEWNKAKGGLLNPAVEIYNDPITNVSLRAKEVVTLDADGHCAIVSCPLSTTLSVLNALTGRPLSISSSGENGTQEQSEPAFPDHFLQNVPPHVVSRFFLIQQYLLGPKSHWHPYIASLPQPEHLASWNLPPFWPEEDAAVLAGTNAGVAADEMADIAGRESKQGRRALRDSGLDNWREYSPLLYRWAYCIFTSRSFRPSLVVPPAVWESLKIEHAKYLDGCEMDDFSILMPLFDIANHDPLVQATWDSESIPGECRLLVNGRNGQGYKPGEQIFNNYGLKTNSELLVAYGFVLPESDDLHNDYVHVRLQTQNSGDETTEKRPTKPRDFLISLDSLSSHRSVVGRARQWIHDRQGLRNDFAHCQDALLWLFCEAYLREQGLDHAGKVARLAGILADPSPAEHEELIESLREFLLNKLQSDYVKISAEGCEAMETLLAECDGDDEAEGSISDNQALAIRYLQAVVRVIQNAMVALDPSISFQHAPEDGEEEE</sequence>
<evidence type="ECO:0008006" key="4">
    <source>
        <dbReference type="Google" id="ProtNLM"/>
    </source>
</evidence>
<evidence type="ECO:0000313" key="3">
    <source>
        <dbReference type="RefSeq" id="XP_030978202.1"/>
    </source>
</evidence>
<dbReference type="InterPro" id="IPR050600">
    <property type="entry name" value="SETD3_SETD6_MTase"/>
</dbReference>
<feature type="compositionally biased region" description="Polar residues" evidence="1">
    <location>
        <begin position="78"/>
        <end position="90"/>
    </location>
</feature>
<organism evidence="2 3">
    <name type="scientific">Pyricularia grisea</name>
    <name type="common">Crabgrass-specific blast fungus</name>
    <name type="synonym">Magnaporthe grisea</name>
    <dbReference type="NCBI Taxonomy" id="148305"/>
    <lineage>
        <taxon>Eukaryota</taxon>
        <taxon>Fungi</taxon>
        <taxon>Dikarya</taxon>
        <taxon>Ascomycota</taxon>
        <taxon>Pezizomycotina</taxon>
        <taxon>Sordariomycetes</taxon>
        <taxon>Sordariomycetidae</taxon>
        <taxon>Magnaporthales</taxon>
        <taxon>Pyriculariaceae</taxon>
        <taxon>Pyricularia</taxon>
    </lineage>
</organism>
<dbReference type="PANTHER" id="PTHR13271:SF146">
    <property type="entry name" value="SET DOMAIN-CONTAINING PROTEIN"/>
    <property type="match status" value="1"/>
</dbReference>
<dbReference type="KEGG" id="pgri:PgNI_10017"/>
<accession>A0A6P8ATH7</accession>
<feature type="region of interest" description="Disordered" evidence="1">
    <location>
        <begin position="78"/>
        <end position="97"/>
    </location>
</feature>
<gene>
    <name evidence="3" type="ORF">PgNI_10017</name>
</gene>
<dbReference type="RefSeq" id="XP_030978202.1">
    <property type="nucleotide sequence ID" value="XM_031129997.1"/>
</dbReference>
<dbReference type="SUPFAM" id="SSF82199">
    <property type="entry name" value="SET domain"/>
    <property type="match status" value="1"/>
</dbReference>
<dbReference type="GeneID" id="41964905"/>
<evidence type="ECO:0000313" key="2">
    <source>
        <dbReference type="Proteomes" id="UP000515153"/>
    </source>
</evidence>